<dbReference type="OrthoDB" id="7482721at2759"/>
<dbReference type="GO" id="GO:0006633">
    <property type="term" value="P:fatty acid biosynthetic process"/>
    <property type="evidence" value="ECO:0007669"/>
    <property type="project" value="UniProtKB-KW"/>
</dbReference>
<accession>A0A8I6TFU6</accession>
<dbReference type="Gene3D" id="3.40.50.720">
    <property type="entry name" value="NAD(P)-binding Rossmann-like Domain"/>
    <property type="match status" value="1"/>
</dbReference>
<dbReference type="KEGG" id="clec:106668678"/>
<dbReference type="PANTHER" id="PTHR43981">
    <property type="entry name" value="ENOYL-[ACYL-CARRIER-PROTEIN] REDUCTASE, MITOCHONDRIAL"/>
    <property type="match status" value="1"/>
</dbReference>
<reference evidence="16" key="1">
    <citation type="submission" date="2022-01" db="UniProtKB">
        <authorList>
            <consortium name="EnsemblMetazoa"/>
        </authorList>
    </citation>
    <scope>IDENTIFICATION</scope>
</reference>
<keyword evidence="9" id="KW-0496">Mitochondrion</keyword>
<dbReference type="InterPro" id="IPR020843">
    <property type="entry name" value="ER"/>
</dbReference>
<comment type="catalytic activity">
    <reaction evidence="14">
        <text>a 2,3-saturated acyl-[ACP] + NADP(+) = a (2E)-enoyl-[ACP] + NADPH + H(+)</text>
        <dbReference type="Rhea" id="RHEA:22564"/>
        <dbReference type="Rhea" id="RHEA-COMP:9925"/>
        <dbReference type="Rhea" id="RHEA-COMP:9926"/>
        <dbReference type="ChEBI" id="CHEBI:15378"/>
        <dbReference type="ChEBI" id="CHEBI:57783"/>
        <dbReference type="ChEBI" id="CHEBI:58349"/>
        <dbReference type="ChEBI" id="CHEBI:78784"/>
        <dbReference type="ChEBI" id="CHEBI:78785"/>
        <dbReference type="EC" id="1.3.1.104"/>
    </reaction>
</comment>
<dbReference type="InterPro" id="IPR011032">
    <property type="entry name" value="GroES-like_sf"/>
</dbReference>
<sequence length="381" mass="42252">MTSRVMCMTRLLPGNTSMLFKNLQINTFTKNLQINTFSRRNISSSRLVIKEFGDPKNVVQMEEYKTECPGPGEVLVQMLVASMNPADINTIQGTYPIKPTLPGVPGNEGVAKVVSVGADVNDLQVDDHVMPNVENFGTWQTHKVISADKLLKVPKEVPLVEVAGIMSNCSTAYRMLKDFVPLEPGDTVLQNGGNSAAAQNVIQLCKAWGYKSVNVVRDRPDIDKLKSYLKEIGADVVLTEEEIRTTKMFKEGELPAPKLALNCVGGKSSSELMRHLGKKGVIVTYGGMSREPVIVPTSQLIFKDISVKGFWMTRWTKENRNSDVRKCMLSEIMQLMSLKKLRAPAHKLIPLREFNSALDTITNPKGFTGVKYLIDFRLGSC</sequence>
<dbReference type="OMA" id="YGYTQSK"/>
<comment type="similarity">
    <text evidence="2">Belongs to the zinc-containing alcohol dehydrogenase family. Quinone oxidoreductase subfamily.</text>
</comment>
<protein>
    <recommendedName>
        <fullName evidence="12">Enoyl-[acyl-carrier-protein] reductase, mitochondrial</fullName>
        <ecNumber evidence="11">1.3.1.104</ecNumber>
    </recommendedName>
    <alternativeName>
        <fullName evidence="13">2-enoyl thioester reductase</fullName>
    </alternativeName>
</protein>
<dbReference type="Pfam" id="PF08240">
    <property type="entry name" value="ADH_N"/>
    <property type="match status" value="1"/>
</dbReference>
<evidence type="ECO:0000256" key="3">
    <source>
        <dbReference type="ARBA" id="ARBA00022516"/>
    </source>
</evidence>
<evidence type="ECO:0000259" key="15">
    <source>
        <dbReference type="SMART" id="SM00829"/>
    </source>
</evidence>
<keyword evidence="17" id="KW-1185">Reference proteome</keyword>
<dbReference type="InterPro" id="IPR013154">
    <property type="entry name" value="ADH-like_N"/>
</dbReference>
<dbReference type="EnsemblMetazoa" id="XM_014397648.2">
    <property type="protein sequence ID" value="XP_014253134.1"/>
    <property type="gene ID" value="LOC106668678"/>
</dbReference>
<dbReference type="GO" id="GO:0141148">
    <property type="term" value="F:enoyl-[acyl-carrier-protein] reductase (NADPH) activity"/>
    <property type="evidence" value="ECO:0007669"/>
    <property type="project" value="UniProtKB-EC"/>
</dbReference>
<dbReference type="Gene3D" id="3.90.180.10">
    <property type="entry name" value="Medium-chain alcohol dehydrogenases, catalytic domain"/>
    <property type="match status" value="1"/>
</dbReference>
<dbReference type="Proteomes" id="UP000494040">
    <property type="component" value="Unassembled WGS sequence"/>
</dbReference>
<evidence type="ECO:0000256" key="8">
    <source>
        <dbReference type="ARBA" id="ARBA00023098"/>
    </source>
</evidence>
<dbReference type="SUPFAM" id="SSF50129">
    <property type="entry name" value="GroES-like"/>
    <property type="match status" value="1"/>
</dbReference>
<dbReference type="CDD" id="cd08290">
    <property type="entry name" value="ETR"/>
    <property type="match status" value="1"/>
</dbReference>
<evidence type="ECO:0000256" key="14">
    <source>
        <dbReference type="ARBA" id="ARBA00048843"/>
    </source>
</evidence>
<evidence type="ECO:0000256" key="2">
    <source>
        <dbReference type="ARBA" id="ARBA00010371"/>
    </source>
</evidence>
<dbReference type="InterPro" id="IPR051034">
    <property type="entry name" value="Mito_Enoyl-ACP_Reductase"/>
</dbReference>
<evidence type="ECO:0000256" key="13">
    <source>
        <dbReference type="ARBA" id="ARBA00042123"/>
    </source>
</evidence>
<dbReference type="GeneID" id="106668678"/>
<feature type="domain" description="Enoyl reductase (ER)" evidence="15">
    <location>
        <begin position="53"/>
        <end position="366"/>
    </location>
</feature>
<keyword evidence="8" id="KW-0443">Lipid metabolism</keyword>
<evidence type="ECO:0000256" key="6">
    <source>
        <dbReference type="ARBA" id="ARBA00022946"/>
    </source>
</evidence>
<organism evidence="16 17">
    <name type="scientific">Cimex lectularius</name>
    <name type="common">Bed bug</name>
    <name type="synonym">Acanthia lectularia</name>
    <dbReference type="NCBI Taxonomy" id="79782"/>
    <lineage>
        <taxon>Eukaryota</taxon>
        <taxon>Metazoa</taxon>
        <taxon>Ecdysozoa</taxon>
        <taxon>Arthropoda</taxon>
        <taxon>Hexapoda</taxon>
        <taxon>Insecta</taxon>
        <taxon>Pterygota</taxon>
        <taxon>Neoptera</taxon>
        <taxon>Paraneoptera</taxon>
        <taxon>Hemiptera</taxon>
        <taxon>Heteroptera</taxon>
        <taxon>Panheteroptera</taxon>
        <taxon>Cimicomorpha</taxon>
        <taxon>Cimicidae</taxon>
        <taxon>Cimex</taxon>
    </lineage>
</organism>
<keyword evidence="10" id="KW-0275">Fatty acid biosynthesis</keyword>
<keyword evidence="7" id="KW-0560">Oxidoreductase</keyword>
<keyword evidence="6" id="KW-0809">Transit peptide</keyword>
<evidence type="ECO:0000256" key="1">
    <source>
        <dbReference type="ARBA" id="ARBA00004173"/>
    </source>
</evidence>
<dbReference type="SMART" id="SM00829">
    <property type="entry name" value="PKS_ER"/>
    <property type="match status" value="1"/>
</dbReference>
<evidence type="ECO:0000313" key="16">
    <source>
        <dbReference type="EnsemblMetazoa" id="XP_014253134.1"/>
    </source>
</evidence>
<evidence type="ECO:0000256" key="10">
    <source>
        <dbReference type="ARBA" id="ARBA00023160"/>
    </source>
</evidence>
<evidence type="ECO:0000313" key="17">
    <source>
        <dbReference type="Proteomes" id="UP000494040"/>
    </source>
</evidence>
<dbReference type="AlphaFoldDB" id="A0A8I6TFU6"/>
<dbReference type="EC" id="1.3.1.104" evidence="11"/>
<evidence type="ECO:0000256" key="12">
    <source>
        <dbReference type="ARBA" id="ARBA00041058"/>
    </source>
</evidence>
<dbReference type="SUPFAM" id="SSF51735">
    <property type="entry name" value="NAD(P)-binding Rossmann-fold domains"/>
    <property type="match status" value="1"/>
</dbReference>
<evidence type="ECO:0000256" key="7">
    <source>
        <dbReference type="ARBA" id="ARBA00023002"/>
    </source>
</evidence>
<name>A0A8I6TFU6_CIMLE</name>
<keyword evidence="5" id="KW-0521">NADP</keyword>
<dbReference type="Pfam" id="PF00107">
    <property type="entry name" value="ADH_zinc_N"/>
    <property type="match status" value="1"/>
</dbReference>
<comment type="subcellular location">
    <subcellularLocation>
        <location evidence="1">Mitochondrion</location>
    </subcellularLocation>
</comment>
<keyword evidence="4" id="KW-0276">Fatty acid metabolism</keyword>
<proteinExistence type="inferred from homology"/>
<evidence type="ECO:0000256" key="5">
    <source>
        <dbReference type="ARBA" id="ARBA00022857"/>
    </source>
</evidence>
<dbReference type="InterPro" id="IPR013149">
    <property type="entry name" value="ADH-like_C"/>
</dbReference>
<dbReference type="PANTHER" id="PTHR43981:SF2">
    <property type="entry name" value="ENOYL-[ACYL-CARRIER-PROTEIN] REDUCTASE, MITOCHONDRIAL"/>
    <property type="match status" value="1"/>
</dbReference>
<dbReference type="FunFam" id="3.40.50.720:FF:000112">
    <property type="entry name" value="Enoyl-[acyl-carrier-protein] reductase 1, mitochondrial"/>
    <property type="match status" value="1"/>
</dbReference>
<evidence type="ECO:0000256" key="9">
    <source>
        <dbReference type="ARBA" id="ARBA00023128"/>
    </source>
</evidence>
<dbReference type="RefSeq" id="XP_014253134.1">
    <property type="nucleotide sequence ID" value="XM_014397648.2"/>
</dbReference>
<dbReference type="InterPro" id="IPR036291">
    <property type="entry name" value="NAD(P)-bd_dom_sf"/>
</dbReference>
<keyword evidence="3" id="KW-0444">Lipid biosynthesis</keyword>
<evidence type="ECO:0000256" key="11">
    <source>
        <dbReference type="ARBA" id="ARBA00038963"/>
    </source>
</evidence>
<dbReference type="GO" id="GO:0005739">
    <property type="term" value="C:mitochondrion"/>
    <property type="evidence" value="ECO:0007669"/>
    <property type="project" value="UniProtKB-SubCell"/>
</dbReference>
<evidence type="ECO:0000256" key="4">
    <source>
        <dbReference type="ARBA" id="ARBA00022832"/>
    </source>
</evidence>